<dbReference type="InterPro" id="IPR039650">
    <property type="entry name" value="HdrA-like"/>
</dbReference>
<dbReference type="Gene3D" id="3.50.50.60">
    <property type="entry name" value="FAD/NAD(P)-binding domain"/>
    <property type="match status" value="1"/>
</dbReference>
<feature type="non-terminal residue" evidence="6">
    <location>
        <position position="357"/>
    </location>
</feature>
<dbReference type="PANTHER" id="PTHR43498">
    <property type="entry name" value="FERREDOXIN:COB-COM HETERODISULFIDE REDUCTASE SUBUNIT A"/>
    <property type="match status" value="1"/>
</dbReference>
<evidence type="ECO:0000256" key="3">
    <source>
        <dbReference type="ARBA" id="ARBA00023002"/>
    </source>
</evidence>
<dbReference type="Pfam" id="PF12831">
    <property type="entry name" value="FAD_oxidored"/>
    <property type="match status" value="1"/>
</dbReference>
<organism evidence="6">
    <name type="scientific">marine sediment metagenome</name>
    <dbReference type="NCBI Taxonomy" id="412755"/>
    <lineage>
        <taxon>unclassified sequences</taxon>
        <taxon>metagenomes</taxon>
        <taxon>ecological metagenomes</taxon>
    </lineage>
</organism>
<sequence length="357" mass="39374">MTRAYDVVVVGGGPGGFAAAVGAARNGASVCLIERYGFLGGMATAGLVNPWMPTGSTPEGEIVAGIYKEMREELRKREVARGRDEIHGARTFDEEDLKVILDEMMTDAGVDVWFHTYFIDAKTARRRIRTIRVVNKSGEIAIEGKIFIDATGDGDLSLRAGAEVAQGRDADGLVQPMTMCFRMLGVEVDRVPPRDEINRIYAAEREKREWINPRGTVLKFPSVHPNVIHFNTTRVVRNPVDGKELSAAEMEARAQTQEMVAFLREHISGFENAELSHTATQIGVRESRRVMGEYVLTVEDVLGARKFTDGICRGAYCVDIHSPTGADTDLRQLEPGTSYEIPYRCLVPKGVMNLLVA</sequence>
<dbReference type="EMBL" id="BARU01006888">
    <property type="protein sequence ID" value="GAH38315.1"/>
    <property type="molecule type" value="Genomic_DNA"/>
</dbReference>
<keyword evidence="5" id="KW-0411">Iron-sulfur</keyword>
<evidence type="ECO:0000256" key="5">
    <source>
        <dbReference type="ARBA" id="ARBA00023014"/>
    </source>
</evidence>
<evidence type="ECO:0000256" key="4">
    <source>
        <dbReference type="ARBA" id="ARBA00023004"/>
    </source>
</evidence>
<dbReference type="PANTHER" id="PTHR43498:SF1">
    <property type="entry name" value="COB--COM HETERODISULFIDE REDUCTASE IRON-SULFUR SUBUNIT A"/>
    <property type="match status" value="1"/>
</dbReference>
<evidence type="ECO:0000313" key="6">
    <source>
        <dbReference type="EMBL" id="GAH38315.1"/>
    </source>
</evidence>
<evidence type="ECO:0008006" key="7">
    <source>
        <dbReference type="Google" id="ProtNLM"/>
    </source>
</evidence>
<comment type="caution">
    <text evidence="6">The sequence shown here is derived from an EMBL/GenBank/DDBJ whole genome shotgun (WGS) entry which is preliminary data.</text>
</comment>
<evidence type="ECO:0000256" key="2">
    <source>
        <dbReference type="ARBA" id="ARBA00022723"/>
    </source>
</evidence>
<dbReference type="AlphaFoldDB" id="X1G0H8"/>
<dbReference type="GO" id="GO:0046872">
    <property type="term" value="F:metal ion binding"/>
    <property type="evidence" value="ECO:0007669"/>
    <property type="project" value="UniProtKB-KW"/>
</dbReference>
<dbReference type="SUPFAM" id="SSF51905">
    <property type="entry name" value="FAD/NAD(P)-binding domain"/>
    <property type="match status" value="1"/>
</dbReference>
<dbReference type="GO" id="GO:0051539">
    <property type="term" value="F:4 iron, 4 sulfur cluster binding"/>
    <property type="evidence" value="ECO:0007669"/>
    <property type="project" value="UniProtKB-KW"/>
</dbReference>
<reference evidence="6" key="1">
    <citation type="journal article" date="2014" name="Front. Microbiol.">
        <title>High frequency of phylogenetically diverse reductive dehalogenase-homologous genes in deep subseafloor sedimentary metagenomes.</title>
        <authorList>
            <person name="Kawai M."/>
            <person name="Futagami T."/>
            <person name="Toyoda A."/>
            <person name="Takaki Y."/>
            <person name="Nishi S."/>
            <person name="Hori S."/>
            <person name="Arai W."/>
            <person name="Tsubouchi T."/>
            <person name="Morono Y."/>
            <person name="Uchiyama I."/>
            <person name="Ito T."/>
            <person name="Fujiyama A."/>
            <person name="Inagaki F."/>
            <person name="Takami H."/>
        </authorList>
    </citation>
    <scope>NUCLEOTIDE SEQUENCE</scope>
    <source>
        <strain evidence="6">Expedition CK06-06</strain>
    </source>
</reference>
<keyword evidence="2" id="KW-0479">Metal-binding</keyword>
<name>X1G0H8_9ZZZZ</name>
<dbReference type="InterPro" id="IPR036188">
    <property type="entry name" value="FAD/NAD-bd_sf"/>
</dbReference>
<accession>X1G0H8</accession>
<gene>
    <name evidence="6" type="ORF">S03H2_13576</name>
</gene>
<proteinExistence type="predicted"/>
<keyword evidence="3" id="KW-0560">Oxidoreductase</keyword>
<evidence type="ECO:0000256" key="1">
    <source>
        <dbReference type="ARBA" id="ARBA00022485"/>
    </source>
</evidence>
<dbReference type="GO" id="GO:0016491">
    <property type="term" value="F:oxidoreductase activity"/>
    <property type="evidence" value="ECO:0007669"/>
    <property type="project" value="UniProtKB-KW"/>
</dbReference>
<dbReference type="PRINTS" id="PR00419">
    <property type="entry name" value="ADXRDTASE"/>
</dbReference>
<keyword evidence="4" id="KW-0408">Iron</keyword>
<protein>
    <recommendedName>
        <fullName evidence="7">FAD-dependent oxidoreductase</fullName>
    </recommendedName>
</protein>
<keyword evidence="1" id="KW-0004">4Fe-4S</keyword>